<protein>
    <recommendedName>
        <fullName evidence="9 10">Triosephosphate isomerase</fullName>
        <shortName evidence="9">TIM</shortName>
        <shortName evidence="9">TPI</shortName>
        <ecNumber evidence="9 10">5.3.1.1</ecNumber>
    </recommendedName>
    <alternativeName>
        <fullName evidence="9">Triose-phosphate isomerase</fullName>
    </alternativeName>
</protein>
<dbReference type="GO" id="GO:0006096">
    <property type="term" value="P:glycolytic process"/>
    <property type="evidence" value="ECO:0007669"/>
    <property type="project" value="UniProtKB-UniRule"/>
</dbReference>
<dbReference type="STRING" id="391595.RLO149_c014670"/>
<dbReference type="HAMAP" id="MF_00147_B">
    <property type="entry name" value="TIM_B"/>
    <property type="match status" value="1"/>
</dbReference>
<dbReference type="UniPathway" id="UPA00138"/>
<feature type="binding site" evidence="9">
    <location>
        <position position="169"/>
    </location>
    <ligand>
        <name>substrate</name>
    </ligand>
</feature>
<dbReference type="GO" id="GO:0004807">
    <property type="term" value="F:triose-phosphate isomerase activity"/>
    <property type="evidence" value="ECO:0007669"/>
    <property type="project" value="UniProtKB-UniRule"/>
</dbReference>
<dbReference type="GO" id="GO:0046166">
    <property type="term" value="P:glyceraldehyde-3-phosphate biosynthetic process"/>
    <property type="evidence" value="ECO:0007669"/>
    <property type="project" value="TreeGrafter"/>
</dbReference>
<dbReference type="UniPathway" id="UPA01066"/>
<dbReference type="InterPro" id="IPR020861">
    <property type="entry name" value="Triosephosphate_isomerase_AS"/>
</dbReference>
<keyword evidence="7 9" id="KW-0324">Glycolysis</keyword>
<dbReference type="CDD" id="cd00311">
    <property type="entry name" value="TIM"/>
    <property type="match status" value="1"/>
</dbReference>
<keyword evidence="8 9" id="KW-0413">Isomerase</keyword>
<dbReference type="EMBL" id="CP002623">
    <property type="protein sequence ID" value="AEI93464.1"/>
    <property type="molecule type" value="Genomic_DNA"/>
</dbReference>
<keyword evidence="6 9" id="KW-0963">Cytoplasm</keyword>
<dbReference type="InterPro" id="IPR000652">
    <property type="entry name" value="Triosephosphate_isomerase"/>
</dbReference>
<dbReference type="FunFam" id="3.20.20.70:FF:000016">
    <property type="entry name" value="Triosephosphate isomerase"/>
    <property type="match status" value="1"/>
</dbReference>
<feature type="binding site" evidence="9">
    <location>
        <begin position="9"/>
        <end position="11"/>
    </location>
    <ligand>
        <name>substrate</name>
    </ligand>
</feature>
<dbReference type="eggNOG" id="COG0149">
    <property type="taxonomic scope" value="Bacteria"/>
</dbReference>
<evidence type="ECO:0000256" key="6">
    <source>
        <dbReference type="ARBA" id="ARBA00022490"/>
    </source>
</evidence>
<dbReference type="GO" id="GO:0019563">
    <property type="term" value="P:glycerol catabolic process"/>
    <property type="evidence" value="ECO:0007669"/>
    <property type="project" value="TreeGrafter"/>
</dbReference>
<evidence type="ECO:0000256" key="5">
    <source>
        <dbReference type="ARBA" id="ARBA00022432"/>
    </source>
</evidence>
<feature type="active site" description="Proton acceptor" evidence="9">
    <location>
        <position position="163"/>
    </location>
</feature>
<dbReference type="PROSITE" id="PS51440">
    <property type="entry name" value="TIM_2"/>
    <property type="match status" value="1"/>
</dbReference>
<dbReference type="GO" id="GO:0006094">
    <property type="term" value="P:gluconeogenesis"/>
    <property type="evidence" value="ECO:0007669"/>
    <property type="project" value="UniProtKB-UniRule"/>
</dbReference>
<comment type="pathway">
    <text evidence="9 10">Carbohydrate biosynthesis; gluconeogenesis.</text>
</comment>
<dbReference type="EC" id="5.3.1.1" evidence="9 10"/>
<dbReference type="KEGG" id="rli:RLO149_c014670"/>
<dbReference type="UniPathway" id="UPA00109">
    <property type="reaction ID" value="UER00189"/>
</dbReference>
<keyword evidence="12" id="KW-1185">Reference proteome</keyword>
<evidence type="ECO:0000256" key="9">
    <source>
        <dbReference type="HAMAP-Rule" id="MF_00147"/>
    </source>
</evidence>
<keyword evidence="5 9" id="KW-0312">Gluconeogenesis</keyword>
<dbReference type="Pfam" id="PF00121">
    <property type="entry name" value="TIM"/>
    <property type="match status" value="1"/>
</dbReference>
<evidence type="ECO:0000256" key="7">
    <source>
        <dbReference type="ARBA" id="ARBA00023152"/>
    </source>
</evidence>
<dbReference type="Proteomes" id="UP000001353">
    <property type="component" value="Chromosome"/>
</dbReference>
<comment type="subunit">
    <text evidence="9 10">Homodimer.</text>
</comment>
<dbReference type="InterPro" id="IPR013785">
    <property type="entry name" value="Aldolase_TIM"/>
</dbReference>
<dbReference type="RefSeq" id="WP_013961400.1">
    <property type="nucleotide sequence ID" value="NC_015730.1"/>
</dbReference>
<dbReference type="InterPro" id="IPR035990">
    <property type="entry name" value="TIM_sf"/>
</dbReference>
<dbReference type="PANTHER" id="PTHR21139:SF42">
    <property type="entry name" value="TRIOSEPHOSPHATE ISOMERASE"/>
    <property type="match status" value="1"/>
</dbReference>
<evidence type="ECO:0000256" key="2">
    <source>
        <dbReference type="ARBA" id="ARBA00004680"/>
    </source>
</evidence>
<evidence type="ECO:0000256" key="1">
    <source>
        <dbReference type="ARBA" id="ARBA00000148"/>
    </source>
</evidence>
<comment type="catalytic activity">
    <reaction evidence="9 10">
        <text>D-glyceraldehyde 3-phosphate = dihydroxyacetone phosphate</text>
        <dbReference type="Rhea" id="RHEA:18585"/>
        <dbReference type="ChEBI" id="CHEBI:57642"/>
        <dbReference type="ChEBI" id="CHEBI:59776"/>
        <dbReference type="EC" id="5.3.1.1"/>
    </reaction>
</comment>
<proteinExistence type="inferred from homology"/>
<comment type="pathway">
    <text evidence="2 9 10">Carbohydrate degradation; glycolysis; D-glyceraldehyde 3-phosphate from glycerone phosphate: step 1/1.</text>
</comment>
<gene>
    <name evidence="9" type="primary">tpiA</name>
    <name evidence="11" type="synonym">tpiA2</name>
    <name evidence="11" type="ordered locus">RLO149_c014670</name>
</gene>
<feature type="active site" description="Electrophile" evidence="9">
    <location>
        <position position="93"/>
    </location>
</feature>
<dbReference type="PROSITE" id="PS00171">
    <property type="entry name" value="TIM_1"/>
    <property type="match status" value="1"/>
</dbReference>
<dbReference type="GO" id="GO:0005829">
    <property type="term" value="C:cytosol"/>
    <property type="evidence" value="ECO:0007669"/>
    <property type="project" value="TreeGrafter"/>
</dbReference>
<feature type="binding site" evidence="9">
    <location>
        <begin position="229"/>
        <end position="230"/>
    </location>
    <ligand>
        <name>substrate</name>
    </ligand>
</feature>
<evidence type="ECO:0000256" key="4">
    <source>
        <dbReference type="ARBA" id="ARBA00007422"/>
    </source>
</evidence>
<comment type="similarity">
    <text evidence="4 9 10">Belongs to the triosephosphate isomerase family.</text>
</comment>
<dbReference type="OrthoDB" id="9809429at2"/>
<dbReference type="AlphaFoldDB" id="F7ZF33"/>
<sequence length="248" mass="25389">MQRKLAAGNWKMNGARADLSMIDRLNTSHPSPDCDILLCPPAHLVSQAVAQAAKGTLKIGAQNCHSAETGAYTGDISAGMFAEIGASHVIVGHSERREGYGETDTDARAKATAAQAAGLIPIVCLGESLSQRDAGDALNVILTQLAGSVPADSEADTLVVAYEPIWAIGTGKIPTMDEIAEVHQALRANLIDALGQTGAAVPLLYGGSVKPANAAGIFALEHVNGALVGGASLTAQDFSPIIQALSDS</sequence>
<evidence type="ECO:0000256" key="8">
    <source>
        <dbReference type="ARBA" id="ARBA00023235"/>
    </source>
</evidence>
<comment type="function">
    <text evidence="9">Involved in the gluconeogenesis. Catalyzes stereospecifically the conversion of dihydroxyacetone phosphate (DHAP) to D-glyceraldehyde-3-phosphate (G3P).</text>
</comment>
<comment type="pathway">
    <text evidence="3">Carbohydrate metabolism; erythritol degradation.</text>
</comment>
<dbReference type="InterPro" id="IPR022896">
    <property type="entry name" value="TrioseP_Isoase_bac/euk"/>
</dbReference>
<comment type="subcellular location">
    <subcellularLocation>
        <location evidence="9 10">Cytoplasm</location>
    </subcellularLocation>
</comment>
<accession>F7ZF33</accession>
<comment type="catalytic activity">
    <reaction evidence="1">
        <text>L-erythrulose 1-phosphate = D-erythrulose 4-phosphate</text>
        <dbReference type="Rhea" id="RHEA:49588"/>
        <dbReference type="ChEBI" id="CHEBI:58002"/>
        <dbReference type="ChEBI" id="CHEBI:90796"/>
        <dbReference type="EC" id="5.3.1.33"/>
    </reaction>
</comment>
<dbReference type="NCBIfam" id="TIGR00419">
    <property type="entry name" value="tim"/>
    <property type="match status" value="1"/>
</dbReference>
<dbReference type="Gene3D" id="3.20.20.70">
    <property type="entry name" value="Aldolase class I"/>
    <property type="match status" value="1"/>
</dbReference>
<dbReference type="HOGENOM" id="CLU_024251_2_1_5"/>
<organism evidence="11 12">
    <name type="scientific">Roseobacter litoralis (strain ATCC 49566 / DSM 6996 / JCM 21268 / NBRC 15278 / OCh 149)</name>
    <dbReference type="NCBI Taxonomy" id="391595"/>
    <lineage>
        <taxon>Bacteria</taxon>
        <taxon>Pseudomonadati</taxon>
        <taxon>Pseudomonadota</taxon>
        <taxon>Alphaproteobacteria</taxon>
        <taxon>Rhodobacterales</taxon>
        <taxon>Roseobacteraceae</taxon>
        <taxon>Roseobacter</taxon>
    </lineage>
</organism>
<reference evidence="11 12" key="1">
    <citation type="journal article" date="2011" name="BMC Genomics">
        <title>Comparative genome analysis and genome-guided physiological analysis of Roseobacter litoralis.</title>
        <authorList>
            <person name="Kalhoefer D."/>
            <person name="Thole S."/>
            <person name="Voget S."/>
            <person name="Lehmann R."/>
            <person name="Liesegang H."/>
            <person name="Wollher A."/>
            <person name="Daniel R."/>
            <person name="Simon M."/>
            <person name="Brinkhoff T."/>
        </authorList>
    </citation>
    <scope>NUCLEOTIDE SEQUENCE [LARGE SCALE GENOMIC DNA]</scope>
    <source>
        <strain evidence="12">ATCC 49566 / DSM 6996 / JCM 21268 / NBRC 15278 / OCh 149</strain>
    </source>
</reference>
<evidence type="ECO:0000256" key="3">
    <source>
        <dbReference type="ARBA" id="ARBA00004939"/>
    </source>
</evidence>
<evidence type="ECO:0000256" key="10">
    <source>
        <dbReference type="RuleBase" id="RU363013"/>
    </source>
</evidence>
<name>F7ZF33_ROSLO</name>
<dbReference type="PANTHER" id="PTHR21139">
    <property type="entry name" value="TRIOSEPHOSPHATE ISOMERASE"/>
    <property type="match status" value="1"/>
</dbReference>
<feature type="binding site" evidence="9">
    <location>
        <position position="208"/>
    </location>
    <ligand>
        <name>substrate</name>
    </ligand>
</feature>
<dbReference type="SUPFAM" id="SSF51351">
    <property type="entry name" value="Triosephosphate isomerase (TIM)"/>
    <property type="match status" value="1"/>
</dbReference>
<evidence type="ECO:0000313" key="11">
    <source>
        <dbReference type="EMBL" id="AEI93464.1"/>
    </source>
</evidence>
<evidence type="ECO:0000313" key="12">
    <source>
        <dbReference type="Proteomes" id="UP000001353"/>
    </source>
</evidence>